<sequence>MRLLILFLAVVTLLSLAGPGSAEVRRRRRRPPCEDVNGQCQPSSTVFCRLVFNNDCYIEEQQDCRK</sequence>
<evidence type="ECO:0000256" key="1">
    <source>
        <dbReference type="SAM" id="SignalP"/>
    </source>
</evidence>
<dbReference type="Bgee" id="ENSOANG00000047887">
    <property type="expression patterns" value="Expressed in liver and 2 other cell types or tissues"/>
</dbReference>
<feature type="chain" id="PRO_5026110895" evidence="1">
    <location>
        <begin position="23"/>
        <end position="66"/>
    </location>
</feature>
<dbReference type="Ensembl" id="ENSOANT00000048780.1">
    <property type="protein sequence ID" value="ENSOANP00000042668.1"/>
    <property type="gene ID" value="ENSOANG00000047887.1"/>
</dbReference>
<evidence type="ECO:0000313" key="3">
    <source>
        <dbReference type="Ensembl" id="ENSOANP00000042668.1"/>
    </source>
</evidence>
<evidence type="ECO:0000313" key="4">
    <source>
        <dbReference type="Proteomes" id="UP000002279"/>
    </source>
</evidence>
<dbReference type="InterPro" id="IPR023355">
    <property type="entry name" value="Myo_ane_neurotoxin_sf"/>
</dbReference>
<reference evidence="3" key="2">
    <citation type="submission" date="2025-08" db="UniProtKB">
        <authorList>
            <consortium name="Ensembl"/>
        </authorList>
    </citation>
    <scope>IDENTIFICATION</scope>
    <source>
        <strain evidence="3">Glennie</strain>
    </source>
</reference>
<feature type="signal peptide" evidence="1">
    <location>
        <begin position="1"/>
        <end position="22"/>
    </location>
</feature>
<evidence type="ECO:0000259" key="2">
    <source>
        <dbReference type="Pfam" id="PF17858"/>
    </source>
</evidence>
<dbReference type="InterPro" id="IPR049528">
    <property type="entry name" value="DEFBL_dom"/>
</dbReference>
<protein>
    <submittedName>
        <fullName evidence="3">Venom-like beta-defensin</fullName>
    </submittedName>
</protein>
<reference evidence="3" key="3">
    <citation type="submission" date="2025-09" db="UniProtKB">
        <authorList>
            <consortium name="Ensembl"/>
        </authorList>
    </citation>
    <scope>IDENTIFICATION</scope>
    <source>
        <strain evidence="3">Glennie</strain>
    </source>
</reference>
<feature type="domain" description="Venom-like beta-defensin" evidence="2">
    <location>
        <begin position="25"/>
        <end position="66"/>
    </location>
</feature>
<reference evidence="3 4" key="1">
    <citation type="journal article" date="2008" name="Nature">
        <title>Genome analysis of the platypus reveals unique signatures of evolution.</title>
        <authorList>
            <person name="Warren W.C."/>
            <person name="Hillier L.W."/>
            <person name="Marshall Graves J.A."/>
            <person name="Birney E."/>
            <person name="Ponting C.P."/>
            <person name="Grutzner F."/>
            <person name="Belov K."/>
            <person name="Miller W."/>
            <person name="Clarke L."/>
            <person name="Chinwalla A.T."/>
            <person name="Yang S.P."/>
            <person name="Heger A."/>
            <person name="Locke D.P."/>
            <person name="Miethke P."/>
            <person name="Waters P.D."/>
            <person name="Veyrunes F."/>
            <person name="Fulton L."/>
            <person name="Fulton B."/>
            <person name="Graves T."/>
            <person name="Wallis J."/>
            <person name="Puente X.S."/>
            <person name="Lopez-Otin C."/>
            <person name="Ordonez G.R."/>
            <person name="Eichler E.E."/>
            <person name="Chen L."/>
            <person name="Cheng Z."/>
            <person name="Deakin J.E."/>
            <person name="Alsop A."/>
            <person name="Thompson K."/>
            <person name="Kirby P."/>
            <person name="Papenfuss A.T."/>
            <person name="Wakefield M.J."/>
            <person name="Olender T."/>
            <person name="Lancet D."/>
            <person name="Huttley G.A."/>
            <person name="Smit A.F."/>
            <person name="Pask A."/>
            <person name="Temple-Smith P."/>
            <person name="Batzer M.A."/>
            <person name="Walker J.A."/>
            <person name="Konkel M.K."/>
            <person name="Harris R.S."/>
            <person name="Whittington C.M."/>
            <person name="Wong E.S."/>
            <person name="Gemmell N.J."/>
            <person name="Buschiazzo E."/>
            <person name="Vargas Jentzsch I.M."/>
            <person name="Merkel A."/>
            <person name="Schmitz J."/>
            <person name="Zemann A."/>
            <person name="Churakov G."/>
            <person name="Kriegs J.O."/>
            <person name="Brosius J."/>
            <person name="Murchison E.P."/>
            <person name="Sachidanandam R."/>
            <person name="Smith C."/>
            <person name="Hannon G.J."/>
            <person name="Tsend-Ayush E."/>
            <person name="McMillan D."/>
            <person name="Attenborough R."/>
            <person name="Rens W."/>
            <person name="Ferguson-Smith M."/>
            <person name="Lefevre C.M."/>
            <person name="Sharp J.A."/>
            <person name="Nicholas K.R."/>
            <person name="Ray D.A."/>
            <person name="Kube M."/>
            <person name="Reinhardt R."/>
            <person name="Pringle T.H."/>
            <person name="Taylor J."/>
            <person name="Jones R.C."/>
            <person name="Nixon B."/>
            <person name="Dacheux J.L."/>
            <person name="Niwa H."/>
            <person name="Sekita Y."/>
            <person name="Huang X."/>
            <person name="Stark A."/>
            <person name="Kheradpour P."/>
            <person name="Kellis M."/>
            <person name="Flicek P."/>
            <person name="Chen Y."/>
            <person name="Webber C."/>
            <person name="Hardison R."/>
            <person name="Nelson J."/>
            <person name="Hallsworth-Pepin K."/>
            <person name="Delehaunty K."/>
            <person name="Markovic C."/>
            <person name="Minx P."/>
            <person name="Feng Y."/>
            <person name="Kremitzki C."/>
            <person name="Mitreva M."/>
            <person name="Glasscock J."/>
            <person name="Wylie T."/>
            <person name="Wohldmann P."/>
            <person name="Thiru P."/>
            <person name="Nhan M.N."/>
            <person name="Pohl C.S."/>
            <person name="Smith S.M."/>
            <person name="Hou S."/>
            <person name="Nefedov M."/>
            <person name="de Jong P.J."/>
            <person name="Renfree M.B."/>
            <person name="Mardis E.R."/>
            <person name="Wilson R.K."/>
        </authorList>
    </citation>
    <scope>NUCLEOTIDE SEQUENCE [LARGE SCALE GENOMIC DNA]</scope>
    <source>
        <strain evidence="3 4">Glennie</strain>
    </source>
</reference>
<organism evidence="3 4">
    <name type="scientific">Ornithorhynchus anatinus</name>
    <name type="common">Duckbill platypus</name>
    <dbReference type="NCBI Taxonomy" id="9258"/>
    <lineage>
        <taxon>Eukaryota</taxon>
        <taxon>Metazoa</taxon>
        <taxon>Chordata</taxon>
        <taxon>Craniata</taxon>
        <taxon>Vertebrata</taxon>
        <taxon>Euteleostomi</taxon>
        <taxon>Mammalia</taxon>
        <taxon>Monotremata</taxon>
        <taxon>Ornithorhynchidae</taxon>
        <taxon>Ornithorhynchus</taxon>
    </lineage>
</organism>
<dbReference type="Proteomes" id="UP000002279">
    <property type="component" value="Chromosome X2"/>
</dbReference>
<dbReference type="Pfam" id="PF17858">
    <property type="entry name" value="Defensin_int"/>
    <property type="match status" value="1"/>
</dbReference>
<dbReference type="AlphaFoldDB" id="A0A6I8NPY1"/>
<name>A0A6I8NPY1_ORNAN</name>
<keyword evidence="1" id="KW-0732">Signal</keyword>
<keyword evidence="4" id="KW-1185">Reference proteome</keyword>
<accession>A0A6I8NPY1</accession>
<dbReference type="Gene3D" id="2.20.20.10">
    <property type="entry name" value="Anthopleurin-A"/>
    <property type="match status" value="1"/>
</dbReference>
<proteinExistence type="predicted"/>